<dbReference type="InterPro" id="IPR036134">
    <property type="entry name" value="Crypto/Photolyase_FAD-like_sf"/>
</dbReference>
<dbReference type="PANTHER" id="PTHR11455">
    <property type="entry name" value="CRYPTOCHROME"/>
    <property type="match status" value="1"/>
</dbReference>
<sequence length="472" mass="53694">MATAIVWFRRDLRLADNPALRAALEAGYAVVPVYVHAPEEEAPWSPGAASHTWLHRSLQSLQQDLEALGSRLVIRRGNSLDELDRLATETEAEALFWNRLYEPAVIARDTRVKEHFRHRGLLAESHNAALLIEPWTIATGAGEPYRVFTPFWRNAVQRIDAQLATPAPTRLPAVSQAVSSLSVDDLGLAPTRDWDTTFWEHWRPGEAGAQELLDVFIDGAARGYKDQRNFPDRTGSSKLSPHLHFGEISPRQILQRLRAENWPVKYEIDINHYISELGWREFSHHLLFHYPKTSNENLSPKFASFRWADPDPEKLAAWQRGRTGIPIVDAGMRELWATGWMHNRVRMIVASVLCKNLRYHWLHGANWFWDTLVDADLANNTQGWQWTAGTGADAAPYFRIFNPVTQSERFDGQGTYIRRWVPELARMPVPALFAPWEHAELARELAPAYPTQPFVDLKASREAALGALSASR</sequence>
<comment type="similarity">
    <text evidence="8">Belongs to the DNA photolyase family.</text>
</comment>
<evidence type="ECO:0000256" key="5">
    <source>
        <dbReference type="ARBA" id="ARBA00022991"/>
    </source>
</evidence>
<dbReference type="PRINTS" id="PR00147">
    <property type="entry name" value="DNAPHOTLYASE"/>
</dbReference>
<dbReference type="Pfam" id="PF03441">
    <property type="entry name" value="FAD_binding_7"/>
    <property type="match status" value="1"/>
</dbReference>
<dbReference type="Gene3D" id="3.40.50.620">
    <property type="entry name" value="HUPs"/>
    <property type="match status" value="1"/>
</dbReference>
<evidence type="ECO:0000256" key="1">
    <source>
        <dbReference type="ARBA" id="ARBA00001932"/>
    </source>
</evidence>
<feature type="binding site" evidence="6">
    <location>
        <begin position="236"/>
        <end position="240"/>
    </location>
    <ligand>
        <name>FAD</name>
        <dbReference type="ChEBI" id="CHEBI:57692"/>
    </ligand>
</feature>
<comment type="cofactor">
    <cofactor evidence="1">
        <name>(6R)-5,10-methylene-5,6,7,8-tetrahydrofolate</name>
        <dbReference type="ChEBI" id="CHEBI:15636"/>
    </cofactor>
</comment>
<feature type="binding site" evidence="6">
    <location>
        <begin position="374"/>
        <end position="376"/>
    </location>
    <ligand>
        <name>FAD</name>
        <dbReference type="ChEBI" id="CHEBI:57692"/>
    </ligand>
</feature>
<keyword evidence="3 6" id="KW-0285">Flavoprotein</keyword>
<comment type="caution">
    <text evidence="10">The sequence shown here is derived from an EMBL/GenBank/DDBJ whole genome shotgun (WGS) entry which is preliminary data.</text>
</comment>
<dbReference type="GO" id="GO:0009416">
    <property type="term" value="P:response to light stimulus"/>
    <property type="evidence" value="ECO:0007669"/>
    <property type="project" value="TreeGrafter"/>
</dbReference>
<dbReference type="GO" id="GO:0003904">
    <property type="term" value="F:deoxyribodipyrimidine photo-lyase activity"/>
    <property type="evidence" value="ECO:0007669"/>
    <property type="project" value="TreeGrafter"/>
</dbReference>
<evidence type="ECO:0000256" key="4">
    <source>
        <dbReference type="ARBA" id="ARBA00022827"/>
    </source>
</evidence>
<evidence type="ECO:0000313" key="10">
    <source>
        <dbReference type="EMBL" id="KFN40998.1"/>
    </source>
</evidence>
<dbReference type="PROSITE" id="PS00394">
    <property type="entry name" value="DNA_PHOTOLYASES_1_1"/>
    <property type="match status" value="1"/>
</dbReference>
<name>A0A091ALF6_9GAMM</name>
<evidence type="ECO:0000256" key="7">
    <source>
        <dbReference type="PIRSR" id="PIRSR602081-2"/>
    </source>
</evidence>
<comment type="similarity">
    <text evidence="2">Belongs to the DNA photolyase class-1 family.</text>
</comment>
<dbReference type="Proteomes" id="UP000029385">
    <property type="component" value="Unassembled WGS sequence"/>
</dbReference>
<organism evidence="10 11">
    <name type="scientific">Arenimonas oryziterrae DSM 21050 = YC6267</name>
    <dbReference type="NCBI Taxonomy" id="1121015"/>
    <lineage>
        <taxon>Bacteria</taxon>
        <taxon>Pseudomonadati</taxon>
        <taxon>Pseudomonadota</taxon>
        <taxon>Gammaproteobacteria</taxon>
        <taxon>Lysobacterales</taxon>
        <taxon>Lysobacteraceae</taxon>
        <taxon>Arenimonas</taxon>
    </lineage>
</organism>
<dbReference type="InterPro" id="IPR005101">
    <property type="entry name" value="Cryptochr/Photolyase_FAD-bd"/>
</dbReference>
<dbReference type="PROSITE" id="PS51645">
    <property type="entry name" value="PHR_CRY_ALPHA_BETA"/>
    <property type="match status" value="1"/>
</dbReference>
<dbReference type="SUPFAM" id="SSF48173">
    <property type="entry name" value="Cryptochrome/photolyase FAD-binding domain"/>
    <property type="match status" value="1"/>
</dbReference>
<dbReference type="AlphaFoldDB" id="A0A091ALF6"/>
<dbReference type="InterPro" id="IPR014729">
    <property type="entry name" value="Rossmann-like_a/b/a_fold"/>
</dbReference>
<dbReference type="EMBL" id="AVCI01000045">
    <property type="protein sequence ID" value="KFN40998.1"/>
    <property type="molecule type" value="Genomic_DNA"/>
</dbReference>
<gene>
    <name evidence="10" type="ORF">N789_03710</name>
</gene>
<feature type="site" description="Electron transfer via tryptophanyl radical" evidence="7">
    <location>
        <position position="384"/>
    </location>
</feature>
<feature type="domain" description="Photolyase/cryptochrome alpha/beta" evidence="9">
    <location>
        <begin position="2"/>
        <end position="131"/>
    </location>
</feature>
<feature type="site" description="Electron transfer via tryptophanyl radical" evidence="7">
    <location>
        <position position="361"/>
    </location>
</feature>
<evidence type="ECO:0000256" key="2">
    <source>
        <dbReference type="ARBA" id="ARBA00005862"/>
    </source>
</evidence>
<dbReference type="InterPro" id="IPR002081">
    <property type="entry name" value="Cryptochrome/DNA_photolyase_1"/>
</dbReference>
<dbReference type="Gene3D" id="1.25.40.80">
    <property type="match status" value="1"/>
</dbReference>
<evidence type="ECO:0000259" key="9">
    <source>
        <dbReference type="PROSITE" id="PS51645"/>
    </source>
</evidence>
<protein>
    <recommendedName>
        <fullName evidence="9">Photolyase/cryptochrome alpha/beta domain-containing protein</fullName>
    </recommendedName>
</protein>
<comment type="cofactor">
    <cofactor evidence="6">
        <name>FAD</name>
        <dbReference type="ChEBI" id="CHEBI:57692"/>
    </cofactor>
    <text evidence="6">Binds 1 FAD per subunit.</text>
</comment>
<feature type="binding site" evidence="6">
    <location>
        <position position="224"/>
    </location>
    <ligand>
        <name>FAD</name>
        <dbReference type="ChEBI" id="CHEBI:57692"/>
    </ligand>
</feature>
<evidence type="ECO:0000256" key="6">
    <source>
        <dbReference type="PIRSR" id="PIRSR602081-1"/>
    </source>
</evidence>
<dbReference type="InterPro" id="IPR036155">
    <property type="entry name" value="Crypto/Photolyase_N_sf"/>
</dbReference>
<dbReference type="GO" id="GO:0071949">
    <property type="term" value="F:FAD binding"/>
    <property type="evidence" value="ECO:0007669"/>
    <property type="project" value="TreeGrafter"/>
</dbReference>
<dbReference type="eggNOG" id="COG0415">
    <property type="taxonomic scope" value="Bacteria"/>
</dbReference>
<feature type="binding site" evidence="6">
    <location>
        <position position="273"/>
    </location>
    <ligand>
        <name>FAD</name>
        <dbReference type="ChEBI" id="CHEBI:57692"/>
    </ligand>
</feature>
<reference evidence="10 11" key="1">
    <citation type="submission" date="2013-09" db="EMBL/GenBank/DDBJ databases">
        <title>Genome sequencing of Arenimonas oryziterrae.</title>
        <authorList>
            <person name="Chen F."/>
            <person name="Wang G."/>
        </authorList>
    </citation>
    <scope>NUCLEOTIDE SEQUENCE [LARGE SCALE GENOMIC DNA]</scope>
    <source>
        <strain evidence="10 11">YC6267</strain>
    </source>
</reference>
<dbReference type="PATRIC" id="fig|1121015.4.peg.2422"/>
<evidence type="ECO:0000256" key="3">
    <source>
        <dbReference type="ARBA" id="ARBA00022630"/>
    </source>
</evidence>
<dbReference type="GO" id="GO:0006139">
    <property type="term" value="P:nucleobase-containing compound metabolic process"/>
    <property type="evidence" value="ECO:0007669"/>
    <property type="project" value="UniProtKB-ARBA"/>
</dbReference>
<evidence type="ECO:0000313" key="11">
    <source>
        <dbReference type="Proteomes" id="UP000029385"/>
    </source>
</evidence>
<dbReference type="STRING" id="1121015.GCA_000420545_00017"/>
<dbReference type="GO" id="GO:0006950">
    <property type="term" value="P:response to stress"/>
    <property type="evidence" value="ECO:0007669"/>
    <property type="project" value="UniProtKB-ARBA"/>
</dbReference>
<feature type="site" description="Electron transfer via tryptophanyl radical" evidence="7">
    <location>
        <position position="307"/>
    </location>
</feature>
<dbReference type="InterPro" id="IPR006050">
    <property type="entry name" value="DNA_photolyase_N"/>
</dbReference>
<dbReference type="SUPFAM" id="SSF52425">
    <property type="entry name" value="Cryptochrome/photolyase, N-terminal domain"/>
    <property type="match status" value="1"/>
</dbReference>
<dbReference type="Gene3D" id="1.10.579.10">
    <property type="entry name" value="DNA Cyclobutane Dipyrimidine Photolyase, subunit A, domain 3"/>
    <property type="match status" value="1"/>
</dbReference>
<dbReference type="OrthoDB" id="9772484at2"/>
<dbReference type="RefSeq" id="WP_022967691.1">
    <property type="nucleotide sequence ID" value="NZ_ATVD01000001.1"/>
</dbReference>
<proteinExistence type="inferred from homology"/>
<keyword evidence="5 8" id="KW-0157">Chromophore</keyword>
<dbReference type="PANTHER" id="PTHR11455:SF9">
    <property type="entry name" value="CRYPTOCHROME CIRCADIAN CLOCK 5 ISOFORM X1"/>
    <property type="match status" value="1"/>
</dbReference>
<dbReference type="GO" id="GO:0003677">
    <property type="term" value="F:DNA binding"/>
    <property type="evidence" value="ECO:0007669"/>
    <property type="project" value="TreeGrafter"/>
</dbReference>
<accession>A0A091ALF6</accession>
<keyword evidence="11" id="KW-1185">Reference proteome</keyword>
<keyword evidence="4 6" id="KW-0274">FAD</keyword>
<evidence type="ECO:0000256" key="8">
    <source>
        <dbReference type="RuleBase" id="RU004182"/>
    </source>
</evidence>
<dbReference type="Pfam" id="PF00875">
    <property type="entry name" value="DNA_photolyase"/>
    <property type="match status" value="1"/>
</dbReference>
<dbReference type="InterPro" id="IPR018394">
    <property type="entry name" value="DNA_photolyase_1_CS_C"/>
</dbReference>